<dbReference type="NCBIfam" id="TIGR03158">
    <property type="entry name" value="cas3_cyano"/>
    <property type="match status" value="1"/>
</dbReference>
<dbReference type="InterPro" id="IPR014001">
    <property type="entry name" value="Helicase_ATP-bd"/>
</dbReference>
<dbReference type="Proteomes" id="UP001042704">
    <property type="component" value="Chromosome"/>
</dbReference>
<dbReference type="SUPFAM" id="SSF52540">
    <property type="entry name" value="P-loop containing nucleoside triphosphate hydrolases"/>
    <property type="match status" value="1"/>
</dbReference>
<dbReference type="AlphaFoldDB" id="A0A8A3S922"/>
<dbReference type="Gene3D" id="3.40.50.300">
    <property type="entry name" value="P-loop containing nucleotide triphosphate hydrolases"/>
    <property type="match status" value="2"/>
</dbReference>
<dbReference type="GO" id="GO:0016887">
    <property type="term" value="F:ATP hydrolysis activity"/>
    <property type="evidence" value="ECO:0007669"/>
    <property type="project" value="TreeGrafter"/>
</dbReference>
<evidence type="ECO:0000313" key="2">
    <source>
        <dbReference type="EMBL" id="QSZ68140.1"/>
    </source>
</evidence>
<dbReference type="EMBL" id="CP036172">
    <property type="protein sequence ID" value="QSZ68140.1"/>
    <property type="molecule type" value="Genomic_DNA"/>
</dbReference>
<keyword evidence="3" id="KW-1185">Reference proteome</keyword>
<dbReference type="GeneID" id="76425076"/>
<reference evidence="2" key="1">
    <citation type="journal article" date="2001" name="Int. J. Syst. Evol. Microbiol.">
        <title>Methanofollis aquaemaris sp. nov., a methanogen isolated from an aquaculture fish pond.</title>
        <authorList>
            <person name="Lai M.C."/>
            <person name="Chen S.C."/>
        </authorList>
    </citation>
    <scope>NUCLEOTIDE SEQUENCE</scope>
    <source>
        <strain evidence="2">N2F9704</strain>
    </source>
</reference>
<dbReference type="PANTHER" id="PTHR47962:SF5">
    <property type="entry name" value="ATP-DEPENDENT HELICASE LHR-RELATED"/>
    <property type="match status" value="1"/>
</dbReference>
<feature type="domain" description="Helicase ATP-binding" evidence="1">
    <location>
        <begin position="18"/>
        <end position="210"/>
    </location>
</feature>
<organism evidence="2 3">
    <name type="scientific">Methanofollis aquaemaris</name>
    <dbReference type="NCBI Taxonomy" id="126734"/>
    <lineage>
        <taxon>Archaea</taxon>
        <taxon>Methanobacteriati</taxon>
        <taxon>Methanobacteriota</taxon>
        <taxon>Stenosarchaea group</taxon>
        <taxon>Methanomicrobia</taxon>
        <taxon>Methanomicrobiales</taxon>
        <taxon>Methanomicrobiaceae</taxon>
        <taxon>Methanofollis</taxon>
    </lineage>
</organism>
<sequence length="608" mass="69847">MTTVDEVYIPLGPDGGDDSQRPRQFQQDFIECVQEGNADVIHLVAPTGAGKTSCFEYLLKEEEKVLLLYPTNALIASQMDYFRKRGYSVATLSSKDLHLKGSERSNELWGLIARHNIILTNPDIFQAIIGRMYRNPEENLLDVFRQFSYVVYDEFHAYQEFELSGILMQIALFQNGCYNRVILSSATPKDEVIDLLQNLVRIGEERLPQSIAEIIAEPMENNNRREGSKIRHKTDVSFFQGKILDHFAEVVQILRSALQSVRGGEPSILLIFDSVRDSNQFFRRLYQECPEVYALSEKDNGYDTNQIGEKPNLTKPILISTNKSEVGLNYPISLLFMEEGYNIDSFVQRFGRAARHEPAVCYLFTQKGIEHLFPQGIISYPDFIKTMKDISTDYSLNVDKVKILFTFRQALTIDQYRRRKEDLKGYFASPESGPGYTIWKTFFILLDKRNPELANKDMDRLMYFIDDIKKACQSLRGRALRGNVRYVRGHEVRQTVYDLLAVLNRTPVEIRETPEGIELEEISSDIDGPFVQAIILPYIPEPVEYPLRSEALKAIIMPLTDQALQGYSLGQKKFLIKYLGDLLYSIDPGRMLAPEEVILWDNQVIKVQ</sequence>
<dbReference type="SMART" id="SM00487">
    <property type="entry name" value="DEXDc"/>
    <property type="match status" value="1"/>
</dbReference>
<evidence type="ECO:0000259" key="1">
    <source>
        <dbReference type="SMART" id="SM00487"/>
    </source>
</evidence>
<gene>
    <name evidence="2" type="primary">cas3</name>
    <name evidence="2" type="ORF">RJ40_11870</name>
</gene>
<dbReference type="InterPro" id="IPR052511">
    <property type="entry name" value="ATP-dep_Helicase"/>
</dbReference>
<dbReference type="InterPro" id="IPR027417">
    <property type="entry name" value="P-loop_NTPase"/>
</dbReference>
<reference evidence="2" key="2">
    <citation type="submission" date="2019-02" db="EMBL/GenBank/DDBJ databases">
        <authorList>
            <person name="Chen S.-C."/>
            <person name="Chien H.-H."/>
            <person name="Lai M.-C."/>
        </authorList>
    </citation>
    <scope>NUCLEOTIDE SEQUENCE</scope>
    <source>
        <strain evidence="2">N2F9704</strain>
    </source>
</reference>
<dbReference type="Pfam" id="PF00270">
    <property type="entry name" value="DEAD"/>
    <property type="match status" value="1"/>
</dbReference>
<dbReference type="InterPro" id="IPR017575">
    <property type="entry name" value="CRISPR-assoc_helicase_Cas3"/>
</dbReference>
<dbReference type="GO" id="GO:0140097">
    <property type="term" value="F:catalytic activity, acting on DNA"/>
    <property type="evidence" value="ECO:0007669"/>
    <property type="project" value="UniProtKB-ARBA"/>
</dbReference>
<proteinExistence type="predicted"/>
<dbReference type="RefSeq" id="WP_265581080.1">
    <property type="nucleotide sequence ID" value="NZ_CP036172.1"/>
</dbReference>
<dbReference type="KEGG" id="maqe:RJ40_11870"/>
<dbReference type="GO" id="GO:0005524">
    <property type="term" value="F:ATP binding"/>
    <property type="evidence" value="ECO:0007669"/>
    <property type="project" value="InterPro"/>
</dbReference>
<evidence type="ECO:0000313" key="3">
    <source>
        <dbReference type="Proteomes" id="UP001042704"/>
    </source>
</evidence>
<dbReference type="GO" id="GO:0120545">
    <property type="term" value="F:nucleic acid conformation isomerase activity"/>
    <property type="evidence" value="ECO:0007669"/>
    <property type="project" value="UniProtKB-ARBA"/>
</dbReference>
<dbReference type="PANTHER" id="PTHR47962">
    <property type="entry name" value="ATP-DEPENDENT HELICASE LHR-RELATED-RELATED"/>
    <property type="match status" value="1"/>
</dbReference>
<accession>A0A8A3S922</accession>
<name>A0A8A3S922_9EURY</name>
<dbReference type="InterPro" id="IPR011545">
    <property type="entry name" value="DEAD/DEAH_box_helicase_dom"/>
</dbReference>
<dbReference type="GO" id="GO:0003677">
    <property type="term" value="F:DNA binding"/>
    <property type="evidence" value="ECO:0007669"/>
    <property type="project" value="TreeGrafter"/>
</dbReference>
<protein>
    <submittedName>
        <fullName evidence="2">Type I-D CRISPR-associated helicase Cas3</fullName>
    </submittedName>
</protein>